<comment type="caution">
    <text evidence="2">The sequence shown here is derived from an EMBL/GenBank/DDBJ whole genome shotgun (WGS) entry which is preliminary data.</text>
</comment>
<reference evidence="3" key="1">
    <citation type="submission" date="2017-11" db="EMBL/GenBank/DDBJ databases">
        <authorList>
            <person name="Watanabe M."/>
            <person name="Kojima H."/>
        </authorList>
    </citation>
    <scope>NUCLEOTIDE SEQUENCE [LARGE SCALE GENOMIC DNA]</scope>
    <source>
        <strain evidence="3">Tokyo 01</strain>
    </source>
</reference>
<evidence type="ECO:0000313" key="3">
    <source>
        <dbReference type="Proteomes" id="UP000288096"/>
    </source>
</evidence>
<evidence type="ECO:0000313" key="2">
    <source>
        <dbReference type="EMBL" id="GBC63240.1"/>
    </source>
</evidence>
<keyword evidence="1" id="KW-1133">Transmembrane helix</keyword>
<feature type="transmembrane region" description="Helical" evidence="1">
    <location>
        <begin position="83"/>
        <end position="100"/>
    </location>
</feature>
<dbReference type="AlphaFoldDB" id="A0A401G202"/>
<gene>
    <name evidence="2" type="ORF">DENIS_4234</name>
</gene>
<feature type="transmembrane region" description="Helical" evidence="1">
    <location>
        <begin position="6"/>
        <end position="23"/>
    </location>
</feature>
<evidence type="ECO:0000256" key="1">
    <source>
        <dbReference type="SAM" id="Phobius"/>
    </source>
</evidence>
<accession>A0A401G202</accession>
<dbReference type="Proteomes" id="UP000288096">
    <property type="component" value="Unassembled WGS sequence"/>
</dbReference>
<keyword evidence="1" id="KW-0472">Membrane</keyword>
<reference evidence="3" key="2">
    <citation type="submission" date="2019-01" db="EMBL/GenBank/DDBJ databases">
        <title>Genome sequence of Desulfonema ishimotonii strain Tokyo 01.</title>
        <authorList>
            <person name="Fukui M."/>
        </authorList>
    </citation>
    <scope>NUCLEOTIDE SEQUENCE [LARGE SCALE GENOMIC DNA]</scope>
    <source>
        <strain evidence="3">Tokyo 01</strain>
    </source>
</reference>
<organism evidence="2 3">
    <name type="scientific">Desulfonema ishimotonii</name>
    <dbReference type="NCBI Taxonomy" id="45657"/>
    <lineage>
        <taxon>Bacteria</taxon>
        <taxon>Pseudomonadati</taxon>
        <taxon>Thermodesulfobacteriota</taxon>
        <taxon>Desulfobacteria</taxon>
        <taxon>Desulfobacterales</taxon>
        <taxon>Desulfococcaceae</taxon>
        <taxon>Desulfonema</taxon>
    </lineage>
</organism>
<keyword evidence="3" id="KW-1185">Reference proteome</keyword>
<name>A0A401G202_9BACT</name>
<dbReference type="EMBL" id="BEXT01000001">
    <property type="protein sequence ID" value="GBC63240.1"/>
    <property type="molecule type" value="Genomic_DNA"/>
</dbReference>
<sequence>MNIILLIGLAMFFSATIFSLLFTRKYRDFTHCDQAREMGFQERRLLSARERQALRQLVRTVSQDPSDPYHDTAVDIIKLRKQALSMIATGLCLIILSGFFQSGTG</sequence>
<dbReference type="RefSeq" id="WP_124330329.1">
    <property type="nucleotide sequence ID" value="NZ_BEXT01000001.1"/>
</dbReference>
<protein>
    <submittedName>
        <fullName evidence="2">Uncharacterized protein</fullName>
    </submittedName>
</protein>
<proteinExistence type="predicted"/>
<keyword evidence="1" id="KW-0812">Transmembrane</keyword>